<dbReference type="Gene3D" id="2.40.70.10">
    <property type="entry name" value="Acid Proteases"/>
    <property type="match status" value="1"/>
</dbReference>
<keyword evidence="1" id="KW-0479">Metal-binding</keyword>
<gene>
    <name evidence="4" type="ORF">SASPL_123519</name>
</gene>
<keyword evidence="1" id="KW-0862">Zinc</keyword>
<reference evidence="4" key="2">
    <citation type="submission" date="2020-08" db="EMBL/GenBank/DDBJ databases">
        <title>Plant Genome Project.</title>
        <authorList>
            <person name="Zhang R.-G."/>
        </authorList>
    </citation>
    <scope>NUCLEOTIDE SEQUENCE</scope>
    <source>
        <strain evidence="4">Huo1</strain>
        <tissue evidence="4">Leaf</tissue>
    </source>
</reference>
<dbReference type="InterPro" id="IPR032567">
    <property type="entry name" value="RTL1-rel"/>
</dbReference>
<protein>
    <recommendedName>
        <fullName evidence="3">CCHC-type domain-containing protein</fullName>
    </recommendedName>
</protein>
<evidence type="ECO:0000313" key="4">
    <source>
        <dbReference type="EMBL" id="KAG6416095.1"/>
    </source>
</evidence>
<dbReference type="InterPro" id="IPR005162">
    <property type="entry name" value="Retrotrans_gag_dom"/>
</dbReference>
<dbReference type="Pfam" id="PF08284">
    <property type="entry name" value="RVP_2"/>
    <property type="match status" value="1"/>
</dbReference>
<dbReference type="Proteomes" id="UP000298416">
    <property type="component" value="Unassembled WGS sequence"/>
</dbReference>
<dbReference type="AlphaFoldDB" id="A0A8X8XLK7"/>
<feature type="compositionally biased region" description="Low complexity" evidence="2">
    <location>
        <begin position="343"/>
        <end position="364"/>
    </location>
</feature>
<feature type="domain" description="CCHC-type" evidence="3">
    <location>
        <begin position="302"/>
        <end position="317"/>
    </location>
</feature>
<feature type="region of interest" description="Disordered" evidence="2">
    <location>
        <begin position="320"/>
        <end position="368"/>
    </location>
</feature>
<sequence>MSADVAAPMVGQDDILHTMATAMQQIARNVPPSQSSILKQMNEYHAEEFRGKLDDNPTKAEYWLEQLERIFGCMTCTSDEKLQGATALLKEEAHRWWVSVARATLPDMLTWDFFLNKFRECYVGEQYIEDRRQEFLQLVQGRRTVQQYEIEFRRLSRYAPEVNYSDVDMCRKFRRGLRSIIQAGLVGLETSDLTKLSHAARTLEQLKVTEKVEEGSMNQEKRPAESSHSPSRFSGKRFRDFRGNRSSVPSRFQGQRPSQISEFRPRQHATSMASTGGSDRVPMCQHCGRPHHGECRKLLGTCFLCGSKDHYYRECPRGQVSSETRSAPGVQQGRGTGRGFGAARGQRSASEPIQRPASRAPSRAYAMRTREDSDAPDVILGTFTLFDMSVIALIDPGSTHSYICDKLIEEHSLPLEKTKYDILVSNPLGMSVVVNRVYRNCPLSVQGCLFLANLMELPFREFDIILGMDWLYIHRALVDCAMNARLEISDDGNLVAELRVRSTLIQRVKDSQKNDDKVKIKFDQISQGSVRVF</sequence>
<evidence type="ECO:0000256" key="2">
    <source>
        <dbReference type="SAM" id="MobiDB-lite"/>
    </source>
</evidence>
<keyword evidence="5" id="KW-1185">Reference proteome</keyword>
<feature type="compositionally biased region" description="Gly residues" evidence="2">
    <location>
        <begin position="332"/>
        <end position="342"/>
    </location>
</feature>
<dbReference type="SUPFAM" id="SSF50630">
    <property type="entry name" value="Acid proteases"/>
    <property type="match status" value="1"/>
</dbReference>
<organism evidence="4">
    <name type="scientific">Salvia splendens</name>
    <name type="common">Scarlet sage</name>
    <dbReference type="NCBI Taxonomy" id="180675"/>
    <lineage>
        <taxon>Eukaryota</taxon>
        <taxon>Viridiplantae</taxon>
        <taxon>Streptophyta</taxon>
        <taxon>Embryophyta</taxon>
        <taxon>Tracheophyta</taxon>
        <taxon>Spermatophyta</taxon>
        <taxon>Magnoliopsida</taxon>
        <taxon>eudicotyledons</taxon>
        <taxon>Gunneridae</taxon>
        <taxon>Pentapetalae</taxon>
        <taxon>asterids</taxon>
        <taxon>lamiids</taxon>
        <taxon>Lamiales</taxon>
        <taxon>Lamiaceae</taxon>
        <taxon>Nepetoideae</taxon>
        <taxon>Mentheae</taxon>
        <taxon>Salviinae</taxon>
        <taxon>Salvia</taxon>
        <taxon>Salvia subgen. Calosphace</taxon>
        <taxon>core Calosphace</taxon>
    </lineage>
</organism>
<evidence type="ECO:0000256" key="1">
    <source>
        <dbReference type="PROSITE-ProRule" id="PRU00047"/>
    </source>
</evidence>
<dbReference type="Pfam" id="PF03732">
    <property type="entry name" value="Retrotrans_gag"/>
    <property type="match status" value="1"/>
</dbReference>
<dbReference type="GO" id="GO:0008270">
    <property type="term" value="F:zinc ion binding"/>
    <property type="evidence" value="ECO:0007669"/>
    <property type="project" value="UniProtKB-KW"/>
</dbReference>
<dbReference type="InterPro" id="IPR001878">
    <property type="entry name" value="Znf_CCHC"/>
</dbReference>
<feature type="region of interest" description="Disordered" evidence="2">
    <location>
        <begin position="210"/>
        <end position="280"/>
    </location>
</feature>
<evidence type="ECO:0000313" key="5">
    <source>
        <dbReference type="Proteomes" id="UP000298416"/>
    </source>
</evidence>
<name>A0A8X8XLK7_SALSN</name>
<proteinExistence type="predicted"/>
<feature type="compositionally biased region" description="Polar residues" evidence="2">
    <location>
        <begin position="268"/>
        <end position="277"/>
    </location>
</feature>
<dbReference type="CDD" id="cd00303">
    <property type="entry name" value="retropepsin_like"/>
    <property type="match status" value="1"/>
</dbReference>
<keyword evidence="1" id="KW-0863">Zinc-finger</keyword>
<dbReference type="PROSITE" id="PS50158">
    <property type="entry name" value="ZF_CCHC"/>
    <property type="match status" value="1"/>
</dbReference>
<evidence type="ECO:0000259" key="3">
    <source>
        <dbReference type="PROSITE" id="PS50158"/>
    </source>
</evidence>
<dbReference type="GO" id="GO:0003676">
    <property type="term" value="F:nucleic acid binding"/>
    <property type="evidence" value="ECO:0007669"/>
    <property type="project" value="InterPro"/>
</dbReference>
<accession>A0A8X8XLK7</accession>
<dbReference type="PANTHER" id="PTHR15503">
    <property type="entry name" value="LDOC1 RELATED"/>
    <property type="match status" value="1"/>
</dbReference>
<feature type="compositionally biased region" description="Polar residues" evidence="2">
    <location>
        <begin position="244"/>
        <end position="261"/>
    </location>
</feature>
<reference evidence="4" key="1">
    <citation type="submission" date="2018-01" db="EMBL/GenBank/DDBJ databases">
        <authorList>
            <person name="Mao J.F."/>
        </authorList>
    </citation>
    <scope>NUCLEOTIDE SEQUENCE</scope>
    <source>
        <strain evidence="4">Huo1</strain>
        <tissue evidence="4">Leaf</tissue>
    </source>
</reference>
<dbReference type="PANTHER" id="PTHR15503:SF45">
    <property type="entry name" value="RNA-DIRECTED DNA POLYMERASE HOMOLOG"/>
    <property type="match status" value="1"/>
</dbReference>
<comment type="caution">
    <text evidence="4">The sequence shown here is derived from an EMBL/GenBank/DDBJ whole genome shotgun (WGS) entry which is preliminary data.</text>
</comment>
<feature type="compositionally biased region" description="Basic and acidic residues" evidence="2">
    <location>
        <begin position="210"/>
        <end position="225"/>
    </location>
</feature>
<dbReference type="InterPro" id="IPR021109">
    <property type="entry name" value="Peptidase_aspartic_dom_sf"/>
</dbReference>
<dbReference type="EMBL" id="PNBA02000008">
    <property type="protein sequence ID" value="KAG6416095.1"/>
    <property type="molecule type" value="Genomic_DNA"/>
</dbReference>